<organism evidence="2 3">
    <name type="scientific">Renibacterium salmoninarum (strain ATCC 33209 / DSM 20767 / JCM 11484 / NBRC 15589 / NCIMB 2235)</name>
    <dbReference type="NCBI Taxonomy" id="288705"/>
    <lineage>
        <taxon>Bacteria</taxon>
        <taxon>Bacillati</taxon>
        <taxon>Actinomycetota</taxon>
        <taxon>Actinomycetes</taxon>
        <taxon>Micrococcales</taxon>
        <taxon>Micrococcaceae</taxon>
        <taxon>Renibacterium</taxon>
    </lineage>
</organism>
<evidence type="ECO:0000256" key="1">
    <source>
        <dbReference type="SAM" id="SignalP"/>
    </source>
</evidence>
<reference evidence="3" key="1">
    <citation type="journal article" date="2008" name="J. Bacteriol.">
        <title>Genome sequence of the fish pathogen Renibacterium salmoninarum suggests reductive evolution away from an environmental Arthrobacter ancestor.</title>
        <authorList>
            <person name="Wiens G.D."/>
            <person name="Rockey D.D."/>
            <person name="Wu Z."/>
            <person name="Chang J."/>
            <person name="Levy R."/>
            <person name="Crane S."/>
            <person name="Chen D.S."/>
            <person name="Capri G.R."/>
            <person name="Burnett J.R."/>
            <person name="Sudheesh P.S."/>
            <person name="Schipma M.J."/>
            <person name="Burd H."/>
            <person name="Bhattacharyya A."/>
            <person name="Rhodes L.D."/>
            <person name="Kaul R."/>
            <person name="Strom M.S."/>
        </authorList>
    </citation>
    <scope>NUCLEOTIDE SEQUENCE [LARGE SCALE GENOMIC DNA]</scope>
    <source>
        <strain evidence="3">ATCC 33209 / DSM 20767 / JCM 11484 / NBRC 15589 / NCIMB 2235</strain>
    </source>
</reference>
<evidence type="ECO:0000313" key="2">
    <source>
        <dbReference type="EMBL" id="ABY23273.1"/>
    </source>
</evidence>
<accession>A9WNS5</accession>
<proteinExistence type="predicted"/>
<protein>
    <recommendedName>
        <fullName evidence="4">Secreted protein</fullName>
    </recommendedName>
</protein>
<dbReference type="STRING" id="288705.RSal33209_1537"/>
<gene>
    <name evidence="2" type="ordered locus">RSal33209_1537</name>
</gene>
<dbReference type="EMBL" id="CP000910">
    <property type="protein sequence ID" value="ABY23273.1"/>
    <property type="molecule type" value="Genomic_DNA"/>
</dbReference>
<dbReference type="KEGG" id="rsa:RSal33209_1537"/>
<evidence type="ECO:0000313" key="3">
    <source>
        <dbReference type="Proteomes" id="UP000002007"/>
    </source>
</evidence>
<feature type="signal peptide" evidence="1">
    <location>
        <begin position="1"/>
        <end position="22"/>
    </location>
</feature>
<keyword evidence="1" id="KW-0732">Signal</keyword>
<keyword evidence="3" id="KW-1185">Reference proteome</keyword>
<sequence length="84" mass="8647">MRFHALATCLVAAASAAAFRLACVGASGTCAGLRAANSLRKVGNTSSPKRSSCSNTVFSGKPAWSIKKSCRELNRPGVSGDFLV</sequence>
<feature type="chain" id="PRO_5038980774" description="Secreted protein" evidence="1">
    <location>
        <begin position="23"/>
        <end position="84"/>
    </location>
</feature>
<name>A9WNS5_RENSM</name>
<dbReference type="Proteomes" id="UP000002007">
    <property type="component" value="Chromosome"/>
</dbReference>
<dbReference type="HOGENOM" id="CLU_2525186_0_0_11"/>
<evidence type="ECO:0008006" key="4">
    <source>
        <dbReference type="Google" id="ProtNLM"/>
    </source>
</evidence>
<dbReference type="AlphaFoldDB" id="A9WNS5"/>